<reference evidence="2" key="1">
    <citation type="journal article" date="2015" name="Nature">
        <title>Complex archaea that bridge the gap between prokaryotes and eukaryotes.</title>
        <authorList>
            <person name="Spang A."/>
            <person name="Saw J.H."/>
            <person name="Jorgensen S.L."/>
            <person name="Zaremba-Niedzwiedzka K."/>
            <person name="Martijn J."/>
            <person name="Lind A.E."/>
            <person name="van Eijk R."/>
            <person name="Schleper C."/>
            <person name="Guy L."/>
            <person name="Ettema T.J."/>
        </authorList>
    </citation>
    <scope>NUCLEOTIDE SEQUENCE</scope>
</reference>
<evidence type="ECO:0000256" key="1">
    <source>
        <dbReference type="SAM" id="Phobius"/>
    </source>
</evidence>
<keyword evidence="1" id="KW-1133">Transmembrane helix</keyword>
<feature type="transmembrane region" description="Helical" evidence="1">
    <location>
        <begin position="434"/>
        <end position="454"/>
    </location>
</feature>
<dbReference type="EMBL" id="LAZR01003870">
    <property type="protein sequence ID" value="KKN13929.1"/>
    <property type="molecule type" value="Genomic_DNA"/>
</dbReference>
<keyword evidence="1" id="KW-0812">Transmembrane</keyword>
<feature type="transmembrane region" description="Helical" evidence="1">
    <location>
        <begin position="38"/>
        <end position="60"/>
    </location>
</feature>
<feature type="transmembrane region" description="Helical" evidence="1">
    <location>
        <begin position="400"/>
        <end position="422"/>
    </location>
</feature>
<dbReference type="Gene3D" id="2.60.120.200">
    <property type="match status" value="1"/>
</dbReference>
<evidence type="ECO:0008006" key="3">
    <source>
        <dbReference type="Google" id="ProtNLM"/>
    </source>
</evidence>
<dbReference type="AlphaFoldDB" id="A0A0F9N7R0"/>
<comment type="caution">
    <text evidence="2">The sequence shown here is derived from an EMBL/GenBank/DDBJ whole genome shotgun (WGS) entry which is preliminary data.</text>
</comment>
<feature type="transmembrane region" description="Helical" evidence="1">
    <location>
        <begin position="233"/>
        <end position="251"/>
    </location>
</feature>
<feature type="transmembrane region" description="Helical" evidence="1">
    <location>
        <begin position="370"/>
        <end position="388"/>
    </location>
</feature>
<feature type="transmembrane region" description="Helical" evidence="1">
    <location>
        <begin position="331"/>
        <end position="350"/>
    </location>
</feature>
<dbReference type="SUPFAM" id="SSF49899">
    <property type="entry name" value="Concanavalin A-like lectins/glucanases"/>
    <property type="match status" value="1"/>
</dbReference>
<dbReference type="InterPro" id="IPR013320">
    <property type="entry name" value="ConA-like_dom_sf"/>
</dbReference>
<organism evidence="2">
    <name type="scientific">marine sediment metagenome</name>
    <dbReference type="NCBI Taxonomy" id="412755"/>
    <lineage>
        <taxon>unclassified sequences</taxon>
        <taxon>metagenomes</taxon>
        <taxon>ecological metagenomes</taxon>
    </lineage>
</organism>
<feature type="transmembrane region" description="Helical" evidence="1">
    <location>
        <begin position="66"/>
        <end position="84"/>
    </location>
</feature>
<evidence type="ECO:0000313" key="2">
    <source>
        <dbReference type="EMBL" id="KKN13929.1"/>
    </source>
</evidence>
<name>A0A0F9N7R0_9ZZZZ</name>
<accession>A0A0F9N7R0</accession>
<keyword evidence="1" id="KW-0472">Membrane</keyword>
<feature type="transmembrane region" description="Helical" evidence="1">
    <location>
        <begin position="104"/>
        <end position="126"/>
    </location>
</feature>
<sequence length="863" mass="101401">MIQLVISIIWLIYIFLPGELLLFLIVRQNIKRYNFLEHLCLVFGFGIVYSTFLVFSLSLFRILSLVTYNITNLLFFVPSIYILYKYYLKNRLQEKFRVTKKGIITLTIIVLILIYMYTQIIEFSYITNGDTYYFMGKSFEIFYYQPDILNAYFLGDIRNPRFGEFFLVNFLFIFDKNTFVNFVQIELPILLAFINFICFYAIAKKISKHGIPIYFLFLLIISTKIYMTYLFTFAIHNVAFTLILLFTFIIFDQKLSKLKILIFISIIVYLFHGPTFLFFFISIIPFFIISGFRYFHQFNYTYRHFPQFLSNFINTIKREFPSLIKIFNRKLVKIIFLIFIGSLNIVGYFLTPQGIYIRPMSYKEWNDFSISFYLSLGAIILSFRNIYIYKFKRKAFEENFLLLISLSCIVFFTTINGIYWIAEYFGLPYIYKRYLKYLDVYVVFVLFFFIKDIYNRLKTMKDQHKKKNSRNLSKIILYNTIIAVIIINSSFSLASNVSSTYFVIDWGTRTPTSFITLGKWLGSNSPNETIIALPYENFPRFPSHYGSFLFYDRFVVSWDNTKEYFYKDWRYQTLGPEYFDFLEWVYSGEKRMNSHSGIIQFLNSNYKTNKTIDYIIIYDIINPRLNALMENDSANFENIYEINYTERGFWTYYPDDSIPLFGKFVIYRVNHSNSSNFGSEGWTNADGAGCASVVVPNLDGHKKVVQQFDGNGTTSATIYVDFSAQSSGTVEIWWRMDDITNGSFIQFDTAGSRAITLLSGVLGESFFYFDGIASKWSAAVAGASDNVWTHHKIVFDISTDTFDWYIDGVLVEDDANFHNTQVTGITRFSLSTNPSTSAYNAFYDVVGFSWDPNYNFSFINPKN</sequence>
<feature type="transmembrane region" description="Helical" evidence="1">
    <location>
        <begin position="475"/>
        <end position="494"/>
    </location>
</feature>
<proteinExistence type="predicted"/>
<gene>
    <name evidence="2" type="ORF">LCGC14_1001350</name>
</gene>
<protein>
    <recommendedName>
        <fullName evidence="3">LamG-like jellyroll fold domain-containing protein</fullName>
    </recommendedName>
</protein>
<feature type="transmembrane region" description="Helical" evidence="1">
    <location>
        <begin position="179"/>
        <end position="203"/>
    </location>
</feature>
<feature type="transmembrane region" description="Helical" evidence="1">
    <location>
        <begin position="256"/>
        <end position="272"/>
    </location>
</feature>
<feature type="transmembrane region" description="Helical" evidence="1">
    <location>
        <begin position="6"/>
        <end position="26"/>
    </location>
</feature>